<dbReference type="Pfam" id="PF04338">
    <property type="entry name" value="DUF481"/>
    <property type="match status" value="1"/>
</dbReference>
<dbReference type="OrthoDB" id="7341471at2"/>
<dbReference type="InterPro" id="IPR007433">
    <property type="entry name" value="DUF481"/>
</dbReference>
<proteinExistence type="predicted"/>
<gene>
    <name evidence="2" type="ORF">EH31_13155</name>
</gene>
<keyword evidence="1" id="KW-0732">Signal</keyword>
<dbReference type="RefSeq" id="WP_034960761.1">
    <property type="nucleotide sequence ID" value="NZ_JMIW01000006.1"/>
</dbReference>
<evidence type="ECO:0000256" key="1">
    <source>
        <dbReference type="SAM" id="SignalP"/>
    </source>
</evidence>
<name>A0A074M895_ERYLO</name>
<organism evidence="2 3">
    <name type="scientific">Erythrobacter longus</name>
    <dbReference type="NCBI Taxonomy" id="1044"/>
    <lineage>
        <taxon>Bacteria</taxon>
        <taxon>Pseudomonadati</taxon>
        <taxon>Pseudomonadota</taxon>
        <taxon>Alphaproteobacteria</taxon>
        <taxon>Sphingomonadales</taxon>
        <taxon>Erythrobacteraceae</taxon>
        <taxon>Erythrobacter/Porphyrobacter group</taxon>
        <taxon>Erythrobacter</taxon>
    </lineage>
</organism>
<feature type="chain" id="PRO_5001698565" evidence="1">
    <location>
        <begin position="24"/>
        <end position="306"/>
    </location>
</feature>
<sequence>MTRSVFTSAAFAALLLVPTPAQAQLPEPVRAMIDAAIATGDEAKVRTVIDIARITNPDDGKELDTILAGFETRLAANEAAQAAAEEAEIRSAGIFENWSGKGELGAFMSSGNADNTGVTASLALTKDGINWRHKLAGRADYQRSEGVTTREQFLAAYELNYKISDRLYAYGLTQYERDRFQGFAARYSASGGLGYDVLTAGPTLSVKAGPAWRRTELIAGTTTSNIAALAAADFDWELSDKLSFTQDASAFIQSGSSTLISDTGLQASISDAVSLRLSYTVEHDTDPPAGAVKTDTLSRITVIYGF</sequence>
<comment type="caution">
    <text evidence="2">The sequence shown here is derived from an EMBL/GenBank/DDBJ whole genome shotgun (WGS) entry which is preliminary data.</text>
</comment>
<reference evidence="2 3" key="1">
    <citation type="submission" date="2014-04" db="EMBL/GenBank/DDBJ databases">
        <title>A comprehensive comparison of genomes of Erythrobacter spp. strains.</title>
        <authorList>
            <person name="Zheng Q."/>
        </authorList>
    </citation>
    <scope>NUCLEOTIDE SEQUENCE [LARGE SCALE GENOMIC DNA]</scope>
    <source>
        <strain evidence="2 3">DSM 6997</strain>
    </source>
</reference>
<dbReference type="EMBL" id="JMIW01000006">
    <property type="protein sequence ID" value="KEO88990.1"/>
    <property type="molecule type" value="Genomic_DNA"/>
</dbReference>
<dbReference type="SUPFAM" id="SSF56935">
    <property type="entry name" value="Porins"/>
    <property type="match status" value="1"/>
</dbReference>
<evidence type="ECO:0000313" key="2">
    <source>
        <dbReference type="EMBL" id="KEO88990.1"/>
    </source>
</evidence>
<evidence type="ECO:0000313" key="3">
    <source>
        <dbReference type="Proteomes" id="UP000027647"/>
    </source>
</evidence>
<protein>
    <submittedName>
        <fullName evidence="2">Membrane protein</fullName>
    </submittedName>
</protein>
<dbReference type="Proteomes" id="UP000027647">
    <property type="component" value="Unassembled WGS sequence"/>
</dbReference>
<dbReference type="AlphaFoldDB" id="A0A074M895"/>
<feature type="signal peptide" evidence="1">
    <location>
        <begin position="1"/>
        <end position="23"/>
    </location>
</feature>
<dbReference type="STRING" id="1044.EH31_13155"/>
<keyword evidence="3" id="KW-1185">Reference proteome</keyword>
<accession>A0A074M895</accession>
<dbReference type="eggNOG" id="COG3137">
    <property type="taxonomic scope" value="Bacteria"/>
</dbReference>